<accession>D8U1B3</accession>
<dbReference type="PANTHER" id="PTHR47988">
    <property type="entry name" value="SOMATIC EMBRYOGENESIS RECEPTOR KINASE 1"/>
    <property type="match status" value="1"/>
</dbReference>
<evidence type="ECO:0000256" key="3">
    <source>
        <dbReference type="ARBA" id="ARBA00022729"/>
    </source>
</evidence>
<dbReference type="RefSeq" id="XP_002952383.1">
    <property type="nucleotide sequence ID" value="XM_002952337.1"/>
</dbReference>
<keyword evidence="8" id="KW-1185">Reference proteome</keyword>
<dbReference type="Proteomes" id="UP000001058">
    <property type="component" value="Unassembled WGS sequence"/>
</dbReference>
<dbReference type="EMBL" id="GL378350">
    <property type="protein sequence ID" value="EFJ46526.1"/>
    <property type="molecule type" value="Genomic_DNA"/>
</dbReference>
<feature type="domain" description="Leucine-rich repeat-containing N-terminal plant-type" evidence="6">
    <location>
        <begin position="25"/>
        <end position="61"/>
    </location>
</feature>
<dbReference type="FunFam" id="3.80.10.10:FF:000041">
    <property type="entry name" value="LRR receptor-like serine/threonine-protein kinase ERECTA"/>
    <property type="match status" value="1"/>
</dbReference>
<dbReference type="InterPro" id="IPR003591">
    <property type="entry name" value="Leu-rich_rpt_typical-subtyp"/>
</dbReference>
<evidence type="ECO:0000256" key="1">
    <source>
        <dbReference type="ARBA" id="ARBA00004430"/>
    </source>
</evidence>
<comment type="subcellular location">
    <subcellularLocation>
        <location evidence="1">Cytoplasm</location>
        <location evidence="1">Cytoskeleton</location>
        <location evidence="1">Cilium axoneme</location>
    </subcellularLocation>
</comment>
<reference evidence="7 8" key="1">
    <citation type="journal article" date="2010" name="Science">
        <title>Genomic analysis of organismal complexity in the multicellular green alga Volvox carteri.</title>
        <authorList>
            <person name="Prochnik S.E."/>
            <person name="Umen J."/>
            <person name="Nedelcu A.M."/>
            <person name="Hallmann A."/>
            <person name="Miller S.M."/>
            <person name="Nishii I."/>
            <person name="Ferris P."/>
            <person name="Kuo A."/>
            <person name="Mitros T."/>
            <person name="Fritz-Laylin L.K."/>
            <person name="Hellsten U."/>
            <person name="Chapman J."/>
            <person name="Simakov O."/>
            <person name="Rensing S.A."/>
            <person name="Terry A."/>
            <person name="Pangilinan J."/>
            <person name="Kapitonov V."/>
            <person name="Jurka J."/>
            <person name="Salamov A."/>
            <person name="Shapiro H."/>
            <person name="Schmutz J."/>
            <person name="Grimwood J."/>
            <person name="Lindquist E."/>
            <person name="Lucas S."/>
            <person name="Grigoriev I.V."/>
            <person name="Schmitt R."/>
            <person name="Kirk D."/>
            <person name="Rokhsar D.S."/>
        </authorList>
    </citation>
    <scope>NUCLEOTIDE SEQUENCE [LARGE SCALE GENOMIC DNA]</scope>
    <source>
        <strain evidence="8">f. Nagariensis / Eve</strain>
    </source>
</reference>
<dbReference type="OrthoDB" id="515584at2759"/>
<keyword evidence="3 5" id="KW-0732">Signal</keyword>
<dbReference type="Pfam" id="PF13855">
    <property type="entry name" value="LRR_8"/>
    <property type="match status" value="1"/>
</dbReference>
<evidence type="ECO:0000259" key="6">
    <source>
        <dbReference type="Pfam" id="PF08263"/>
    </source>
</evidence>
<dbReference type="AlphaFoldDB" id="D8U1B3"/>
<evidence type="ECO:0000256" key="4">
    <source>
        <dbReference type="ARBA" id="ARBA00022737"/>
    </source>
</evidence>
<dbReference type="SMART" id="SM00369">
    <property type="entry name" value="LRR_TYP"/>
    <property type="match status" value="2"/>
</dbReference>
<evidence type="ECO:0000256" key="2">
    <source>
        <dbReference type="ARBA" id="ARBA00022614"/>
    </source>
</evidence>
<protein>
    <recommendedName>
        <fullName evidence="6">Leucine-rich repeat-containing N-terminal plant-type domain-containing protein</fullName>
    </recommendedName>
</protein>
<dbReference type="KEGG" id="vcn:VOLCADRAFT_93088"/>
<dbReference type="GO" id="GO:0005930">
    <property type="term" value="C:axoneme"/>
    <property type="evidence" value="ECO:0007669"/>
    <property type="project" value="UniProtKB-SubCell"/>
</dbReference>
<dbReference type="InterPro" id="IPR032675">
    <property type="entry name" value="LRR_dom_sf"/>
</dbReference>
<dbReference type="Pfam" id="PF08263">
    <property type="entry name" value="LRRNT_2"/>
    <property type="match status" value="1"/>
</dbReference>
<dbReference type="STRING" id="3068.D8U1B3"/>
<name>D8U1B3_VOLCA</name>
<dbReference type="InterPro" id="IPR001611">
    <property type="entry name" value="Leu-rich_rpt"/>
</dbReference>
<evidence type="ECO:0000313" key="8">
    <source>
        <dbReference type="Proteomes" id="UP000001058"/>
    </source>
</evidence>
<keyword evidence="2" id="KW-0433">Leucine-rich repeat</keyword>
<gene>
    <name evidence="7" type="ORF">VOLCADRAFT_93088</name>
</gene>
<feature type="chain" id="PRO_5003124088" description="Leucine-rich repeat-containing N-terminal plant-type domain-containing protein" evidence="5">
    <location>
        <begin position="20"/>
        <end position="179"/>
    </location>
</feature>
<dbReference type="InParanoid" id="D8U1B3"/>
<sequence>MLLLLLAGVASRHLQLAWASRTEADDAAVLLTLVDPSPPSYLSSWSGAAPCSDGWACVTCSGQRVTAIDLLANITLPVGALPATIGQLDALQRLRLNGAGLGGTLPPDLSPLYSLTSLSLSYNSFTGILPASWSALTNLRSLDLRHNQLSGTLPSAWRFRRYCLTTTGSMAGYLAAGMS</sequence>
<evidence type="ECO:0000256" key="5">
    <source>
        <dbReference type="SAM" id="SignalP"/>
    </source>
</evidence>
<dbReference type="PRINTS" id="PR00019">
    <property type="entry name" value="LEURICHRPT"/>
</dbReference>
<keyword evidence="4" id="KW-0677">Repeat</keyword>
<proteinExistence type="predicted"/>
<dbReference type="InterPro" id="IPR013210">
    <property type="entry name" value="LRR_N_plant-typ"/>
</dbReference>
<feature type="signal peptide" evidence="5">
    <location>
        <begin position="1"/>
        <end position="19"/>
    </location>
</feature>
<dbReference type="GeneID" id="9628713"/>
<dbReference type="Gene3D" id="3.80.10.10">
    <property type="entry name" value="Ribonuclease Inhibitor"/>
    <property type="match status" value="1"/>
</dbReference>
<evidence type="ECO:0000313" key="7">
    <source>
        <dbReference type="EMBL" id="EFJ46526.1"/>
    </source>
</evidence>
<organism evidence="8">
    <name type="scientific">Volvox carteri f. nagariensis</name>
    <dbReference type="NCBI Taxonomy" id="3068"/>
    <lineage>
        <taxon>Eukaryota</taxon>
        <taxon>Viridiplantae</taxon>
        <taxon>Chlorophyta</taxon>
        <taxon>core chlorophytes</taxon>
        <taxon>Chlorophyceae</taxon>
        <taxon>CS clade</taxon>
        <taxon>Chlamydomonadales</taxon>
        <taxon>Volvocaceae</taxon>
        <taxon>Volvox</taxon>
    </lineage>
</organism>
<dbReference type="SUPFAM" id="SSF52058">
    <property type="entry name" value="L domain-like"/>
    <property type="match status" value="1"/>
</dbReference>